<evidence type="ECO:0000256" key="1">
    <source>
        <dbReference type="ARBA" id="ARBA00023239"/>
    </source>
</evidence>
<dbReference type="InterPro" id="IPR005486">
    <property type="entry name" value="Glucokinase_regulatory_CS"/>
</dbReference>
<dbReference type="PANTHER" id="PTHR10088">
    <property type="entry name" value="GLUCOKINASE REGULATORY PROTEIN"/>
    <property type="match status" value="1"/>
</dbReference>
<dbReference type="EC" id="4.2.1.126" evidence="3"/>
<proteinExistence type="inferred from homology"/>
<comment type="pathway">
    <text evidence="3">Amino-sugar metabolism; N-acetylmuramate degradation.</text>
</comment>
<gene>
    <name evidence="3" type="primary">murQ</name>
    <name evidence="6" type="ORF">EDD39_5500</name>
</gene>
<dbReference type="PROSITE" id="PS51464">
    <property type="entry name" value="SIS"/>
    <property type="match status" value="1"/>
</dbReference>
<dbReference type="PROSITE" id="PS01272">
    <property type="entry name" value="GCKR"/>
    <property type="match status" value="1"/>
</dbReference>
<dbReference type="InterPro" id="IPR001347">
    <property type="entry name" value="SIS_dom"/>
</dbReference>
<dbReference type="EMBL" id="RJVJ01000002">
    <property type="protein sequence ID" value="ROR37361.1"/>
    <property type="molecule type" value="Genomic_DNA"/>
</dbReference>
<dbReference type="SUPFAM" id="SSF53697">
    <property type="entry name" value="SIS domain"/>
    <property type="match status" value="1"/>
</dbReference>
<dbReference type="NCBIfam" id="NF003915">
    <property type="entry name" value="PRK05441.1"/>
    <property type="match status" value="1"/>
</dbReference>
<dbReference type="Gene3D" id="3.40.50.10490">
    <property type="entry name" value="Glucose-6-phosphate isomerase like protein, domain 1"/>
    <property type="match status" value="1"/>
</dbReference>
<dbReference type="InterPro" id="IPR040190">
    <property type="entry name" value="MURQ/GCKR"/>
</dbReference>
<evidence type="ECO:0000259" key="5">
    <source>
        <dbReference type="PROSITE" id="PS51464"/>
    </source>
</evidence>
<feature type="region of interest" description="Disordered" evidence="4">
    <location>
        <begin position="127"/>
        <end position="151"/>
    </location>
</feature>
<comment type="miscellaneous">
    <text evidence="3">A lyase-type mechanism (elimination/hydration) is suggested for the cleavage of the lactyl ether bond of MurNAc 6-phosphate, with the formation of an alpha,beta-unsaturated aldehyde intermediate with (E)-stereochemistry, followed by the syn addition of water to give product.</text>
</comment>
<dbReference type="InterPro" id="IPR046348">
    <property type="entry name" value="SIS_dom_sf"/>
</dbReference>
<dbReference type="NCBIfam" id="TIGR00274">
    <property type="entry name" value="N-acetylmuramic acid 6-phosphate etherase"/>
    <property type="match status" value="1"/>
</dbReference>
<feature type="active site" description="Proton donor" evidence="3">
    <location>
        <position position="235"/>
    </location>
</feature>
<comment type="subunit">
    <text evidence="3">Homodimer.</text>
</comment>
<dbReference type="GO" id="GO:0016835">
    <property type="term" value="F:carbon-oxygen lyase activity"/>
    <property type="evidence" value="ECO:0007669"/>
    <property type="project" value="UniProtKB-UniRule"/>
</dbReference>
<dbReference type="NCBIfam" id="NF009222">
    <property type="entry name" value="PRK12570.1"/>
    <property type="match status" value="1"/>
</dbReference>
<evidence type="ECO:0000256" key="4">
    <source>
        <dbReference type="SAM" id="MobiDB-lite"/>
    </source>
</evidence>
<feature type="domain" description="SIS" evidence="5">
    <location>
        <begin position="207"/>
        <end position="370"/>
    </location>
</feature>
<reference evidence="6 7" key="1">
    <citation type="submission" date="2018-11" db="EMBL/GenBank/DDBJ databases">
        <title>Sequencing the genomes of 1000 actinobacteria strains.</title>
        <authorList>
            <person name="Klenk H.-P."/>
        </authorList>
    </citation>
    <scope>NUCLEOTIDE SEQUENCE [LARGE SCALE GENOMIC DNA]</scope>
    <source>
        <strain evidence="6 7">DSM 44780</strain>
    </source>
</reference>
<dbReference type="InterPro" id="IPR005488">
    <property type="entry name" value="Etherase_MurQ"/>
</dbReference>
<comment type="caution">
    <text evidence="6">The sequence shown here is derived from an EMBL/GenBank/DDBJ whole genome shotgun (WGS) entry which is preliminary data.</text>
</comment>
<evidence type="ECO:0000313" key="6">
    <source>
        <dbReference type="EMBL" id="ROR37361.1"/>
    </source>
</evidence>
<protein>
    <recommendedName>
        <fullName evidence="3">N-acetylmuramic acid 6-phosphate etherase</fullName>
        <shortName evidence="3">MurNAc-6-P etherase</shortName>
        <ecNumber evidence="3">4.2.1.126</ecNumber>
    </recommendedName>
    <alternativeName>
        <fullName evidence="3">N-acetylmuramic acid 6-phosphate hydrolase</fullName>
    </alternativeName>
    <alternativeName>
        <fullName evidence="3">N-acetylmuramic acid 6-phosphate lyase</fullName>
    </alternativeName>
</protein>
<dbReference type="HAMAP" id="MF_00068">
    <property type="entry name" value="MurQ"/>
    <property type="match status" value="1"/>
</dbReference>
<evidence type="ECO:0000256" key="3">
    <source>
        <dbReference type="HAMAP-Rule" id="MF_00068"/>
    </source>
</evidence>
<dbReference type="GO" id="GO:0097173">
    <property type="term" value="P:N-acetylmuramic acid catabolic process"/>
    <property type="evidence" value="ECO:0007669"/>
    <property type="project" value="UniProtKB-UniPathway"/>
</dbReference>
<dbReference type="GO" id="GO:0016803">
    <property type="term" value="F:ether hydrolase activity"/>
    <property type="evidence" value="ECO:0007669"/>
    <property type="project" value="TreeGrafter"/>
</dbReference>
<dbReference type="PANTHER" id="PTHR10088:SF4">
    <property type="entry name" value="GLUCOKINASE REGULATORY PROTEIN"/>
    <property type="match status" value="1"/>
</dbReference>
<accession>A0A8G1UCE8</accession>
<keyword evidence="1 3" id="KW-0456">Lyase</keyword>
<dbReference type="CDD" id="cd05007">
    <property type="entry name" value="SIS_Etherase"/>
    <property type="match status" value="1"/>
</dbReference>
<dbReference type="GO" id="GO:0097367">
    <property type="term" value="F:carbohydrate derivative binding"/>
    <property type="evidence" value="ECO:0007669"/>
    <property type="project" value="InterPro"/>
</dbReference>
<dbReference type="Pfam" id="PF22645">
    <property type="entry name" value="GKRP_SIS_N"/>
    <property type="match status" value="1"/>
</dbReference>
<keyword evidence="2 3" id="KW-0119">Carbohydrate metabolism</keyword>
<evidence type="ECO:0000313" key="7">
    <source>
        <dbReference type="Proteomes" id="UP000267408"/>
    </source>
</evidence>
<dbReference type="AlphaFoldDB" id="A0A8G1UCE8"/>
<dbReference type="GO" id="GO:0009254">
    <property type="term" value="P:peptidoglycan turnover"/>
    <property type="evidence" value="ECO:0007669"/>
    <property type="project" value="TreeGrafter"/>
</dbReference>
<comment type="similarity">
    <text evidence="3">Belongs to the GCKR-like family. MurNAc-6-P etherase subfamily.</text>
</comment>
<dbReference type="UniPathway" id="UPA00342"/>
<name>A0A8G1UCE8_9ACTN</name>
<dbReference type="GO" id="GO:0046348">
    <property type="term" value="P:amino sugar catabolic process"/>
    <property type="evidence" value="ECO:0007669"/>
    <property type="project" value="InterPro"/>
</dbReference>
<evidence type="ECO:0000256" key="2">
    <source>
        <dbReference type="ARBA" id="ARBA00023277"/>
    </source>
</evidence>
<comment type="catalytic activity">
    <reaction evidence="3">
        <text>N-acetyl-D-muramate 6-phosphate + H2O = N-acetyl-D-glucosamine 6-phosphate + (R)-lactate</text>
        <dbReference type="Rhea" id="RHEA:26410"/>
        <dbReference type="ChEBI" id="CHEBI:15377"/>
        <dbReference type="ChEBI" id="CHEBI:16004"/>
        <dbReference type="ChEBI" id="CHEBI:57513"/>
        <dbReference type="ChEBI" id="CHEBI:58722"/>
        <dbReference type="EC" id="4.2.1.126"/>
    </reaction>
</comment>
<dbReference type="FunFam" id="3.40.50.10490:FF:000014">
    <property type="entry name" value="N-acetylmuramic acid 6-phosphate etherase"/>
    <property type="match status" value="1"/>
</dbReference>
<dbReference type="Proteomes" id="UP000267408">
    <property type="component" value="Unassembled WGS sequence"/>
</dbReference>
<sequence>MPRGGFVVAGAEVVLVGHFSAKQRDFEALMDAAAAALTARGARVVARVVQRRGVSAGGARKMGLPHSERTLLSGGKAREVARLCERTAAAAAVFVPDLTARQRHALTALLGRPALGLPEALRVGPVADTPMTQQPLPDEPDEPEGWGAPGAPDGLDRLVTEARRDGGAGIDLLPTAELARLMNAEDRTVPEAVAEELPAITAAVDAIAERMRRGGRLVYAGAGTAGRLGVLDAGECPPTFDTAPGQVVGLIAGGPGAVTAAVEGAEDDRAAAVADLDALGLGAADTVVGVSASGRTPYALAAVEHARALGALTVALAGNRGSALGAAAEHRIEVVTGPELLAGSTRLKAGTAQKLVLNMISTITMIRLGKTYGDLMVDLRASNDKLRARARRIVALATGAEPAAVDAALTATGGRVKDAILLLLADVDAPRAADLLARHGGRLRDAIANSRTEEES</sequence>
<comment type="function">
    <text evidence="3">Specifically catalyzes the cleavage of the D-lactyl ether substituent of MurNAc 6-phosphate, producing GlcNAc 6-phosphate and D-lactate.</text>
</comment>
<feature type="active site" evidence="3">
    <location>
        <position position="266"/>
    </location>
</feature>
<organism evidence="6 7">
    <name type="scientific">Kitasatospora cineracea</name>
    <dbReference type="NCBI Taxonomy" id="88074"/>
    <lineage>
        <taxon>Bacteria</taxon>
        <taxon>Bacillati</taxon>
        <taxon>Actinomycetota</taxon>
        <taxon>Actinomycetes</taxon>
        <taxon>Kitasatosporales</taxon>
        <taxon>Streptomycetaceae</taxon>
        <taxon>Kitasatospora</taxon>
    </lineage>
</organism>
<dbReference type="Gene3D" id="1.10.8.1080">
    <property type="match status" value="1"/>
</dbReference>